<gene>
    <name evidence="9" type="ORF">PECUL_23A054715</name>
</gene>
<dbReference type="AlphaFoldDB" id="A0AAD1VQN7"/>
<dbReference type="InterPro" id="IPR013055">
    <property type="entry name" value="Tachy_Neuro_lke_CS"/>
</dbReference>
<evidence type="ECO:0000256" key="4">
    <source>
        <dbReference type="ARBA" id="ARBA00022685"/>
    </source>
</evidence>
<dbReference type="Proteomes" id="UP001295444">
    <property type="component" value="Chromosome 01"/>
</dbReference>
<evidence type="ECO:0000256" key="3">
    <source>
        <dbReference type="ARBA" id="ARBA00022525"/>
    </source>
</evidence>
<comment type="function">
    <text evidence="8">Tachykinins are active peptides which excite neurons, evoke behavioral responses, are potent vasodilators and secretagogues, and contract (directly or indirectly) many smooth muscles. Is a critical central regulator of gonadal function.</text>
</comment>
<keyword evidence="3" id="KW-0964">Secreted</keyword>
<dbReference type="InterPro" id="IPR003635">
    <property type="entry name" value="Neurokinin-B/TAC3"/>
</dbReference>
<dbReference type="PANTHER" id="PTHR15536:SF1">
    <property type="entry name" value="TACHYKININ-3"/>
    <property type="match status" value="1"/>
</dbReference>
<evidence type="ECO:0000313" key="9">
    <source>
        <dbReference type="EMBL" id="CAH2224408.1"/>
    </source>
</evidence>
<evidence type="ECO:0000313" key="10">
    <source>
        <dbReference type="Proteomes" id="UP001295444"/>
    </source>
</evidence>
<protein>
    <submittedName>
        <fullName evidence="9">Tachykinin-3</fullName>
    </submittedName>
</protein>
<evidence type="ECO:0000256" key="6">
    <source>
        <dbReference type="ARBA" id="ARBA00022815"/>
    </source>
</evidence>
<keyword evidence="6" id="KW-0027">Amidation</keyword>
<comment type="similarity">
    <text evidence="2">Belongs to the tachykinin family.</text>
</comment>
<keyword evidence="10" id="KW-1185">Reference proteome</keyword>
<evidence type="ECO:0000256" key="2">
    <source>
        <dbReference type="ARBA" id="ARBA00007518"/>
    </source>
</evidence>
<organism evidence="9 10">
    <name type="scientific">Pelobates cultripes</name>
    <name type="common">Western spadefoot toad</name>
    <dbReference type="NCBI Taxonomy" id="61616"/>
    <lineage>
        <taxon>Eukaryota</taxon>
        <taxon>Metazoa</taxon>
        <taxon>Chordata</taxon>
        <taxon>Craniata</taxon>
        <taxon>Vertebrata</taxon>
        <taxon>Euteleostomi</taxon>
        <taxon>Amphibia</taxon>
        <taxon>Batrachia</taxon>
        <taxon>Anura</taxon>
        <taxon>Pelobatoidea</taxon>
        <taxon>Pelobatidae</taxon>
        <taxon>Pelobates</taxon>
    </lineage>
</organism>
<keyword evidence="5" id="KW-0732">Signal</keyword>
<dbReference type="PRINTS" id="PR01828">
    <property type="entry name" value="NEUROKININB"/>
</dbReference>
<dbReference type="EMBL" id="OW240912">
    <property type="protein sequence ID" value="CAH2224408.1"/>
    <property type="molecule type" value="Genomic_DNA"/>
</dbReference>
<dbReference type="PROSITE" id="PS00267">
    <property type="entry name" value="TACHYKININ"/>
    <property type="match status" value="1"/>
</dbReference>
<dbReference type="GO" id="GO:0007217">
    <property type="term" value="P:tachykinin receptor signaling pathway"/>
    <property type="evidence" value="ECO:0007669"/>
    <property type="project" value="InterPro"/>
</dbReference>
<dbReference type="GO" id="GO:0005576">
    <property type="term" value="C:extracellular region"/>
    <property type="evidence" value="ECO:0007669"/>
    <property type="project" value="UniProtKB-SubCell"/>
</dbReference>
<dbReference type="PANTHER" id="PTHR15536">
    <property type="entry name" value="TACHYKININ-3"/>
    <property type="match status" value="1"/>
</dbReference>
<dbReference type="Pfam" id="PF03823">
    <property type="entry name" value="Neurokinin_B"/>
    <property type="match status" value="1"/>
</dbReference>
<evidence type="ECO:0000256" key="5">
    <source>
        <dbReference type="ARBA" id="ARBA00022729"/>
    </source>
</evidence>
<evidence type="ECO:0000256" key="8">
    <source>
        <dbReference type="ARBA" id="ARBA00045164"/>
    </source>
</evidence>
<evidence type="ECO:0000256" key="7">
    <source>
        <dbReference type="ARBA" id="ARBA00023320"/>
    </source>
</evidence>
<dbReference type="GO" id="GO:0045777">
    <property type="term" value="P:positive regulation of blood pressure"/>
    <property type="evidence" value="ECO:0007669"/>
    <property type="project" value="TreeGrafter"/>
</dbReference>
<reference evidence="9" key="1">
    <citation type="submission" date="2022-03" db="EMBL/GenBank/DDBJ databases">
        <authorList>
            <person name="Alioto T."/>
            <person name="Alioto T."/>
            <person name="Gomez Garrido J."/>
        </authorList>
    </citation>
    <scope>NUCLEOTIDE SEQUENCE</scope>
</reference>
<comment type="subcellular location">
    <subcellularLocation>
        <location evidence="1">Secreted</location>
    </subcellularLocation>
</comment>
<dbReference type="GO" id="GO:0007218">
    <property type="term" value="P:neuropeptide signaling pathway"/>
    <property type="evidence" value="ECO:0007669"/>
    <property type="project" value="UniProtKB-KW"/>
</dbReference>
<sequence>MTRSSVTPAHRACHFPSTAFDTLCTTGKMRNSSVGLAILFLMVVRTSRGTCGEPQESQASGVQLKKSSDIYKIPASLLKRYYNEDSYDGFVGLMGRRNSDSKEYASEPFKRDMHDFFVGLMGKRNLGSPTNEENDAQPESRYSTKCRMKFRRSV</sequence>
<evidence type="ECO:0000256" key="1">
    <source>
        <dbReference type="ARBA" id="ARBA00004613"/>
    </source>
</evidence>
<keyword evidence="4" id="KW-0165">Cleavage on pair of basic residues</keyword>
<name>A0AAD1VQN7_PELCU</name>
<keyword evidence="7" id="KW-0527">Neuropeptide</keyword>
<accession>A0AAD1VQN7</accession>
<proteinExistence type="inferred from homology"/>